<proteinExistence type="predicted"/>
<dbReference type="EMBL" id="DXGG01000021">
    <property type="protein sequence ID" value="HIW86757.1"/>
    <property type="molecule type" value="Genomic_DNA"/>
</dbReference>
<dbReference type="Proteomes" id="UP000824267">
    <property type="component" value="Unassembled WGS sequence"/>
</dbReference>
<keyword evidence="1" id="KW-0732">Signal</keyword>
<sequence length="81" mass="8681">MIMNVKKVLLATAFVAITAFACDVKAQTPPRPFVDGFNETNGKTNENTVRAPFGSATLLLLSMLGCATGAKLYMNNKKKGE</sequence>
<feature type="chain" id="PRO_5039239922" description="Lipoprotein" evidence="1">
    <location>
        <begin position="22"/>
        <end position="81"/>
    </location>
</feature>
<protein>
    <recommendedName>
        <fullName evidence="4">Lipoprotein</fullName>
    </recommendedName>
</protein>
<gene>
    <name evidence="2" type="ORF">IAC47_00560</name>
</gene>
<evidence type="ECO:0000313" key="3">
    <source>
        <dbReference type="Proteomes" id="UP000824267"/>
    </source>
</evidence>
<evidence type="ECO:0000313" key="2">
    <source>
        <dbReference type="EMBL" id="HIW86757.1"/>
    </source>
</evidence>
<feature type="signal peptide" evidence="1">
    <location>
        <begin position="1"/>
        <end position="21"/>
    </location>
</feature>
<evidence type="ECO:0008006" key="4">
    <source>
        <dbReference type="Google" id="ProtNLM"/>
    </source>
</evidence>
<name>A0A9D1UGB3_9BACT</name>
<dbReference type="PROSITE" id="PS51257">
    <property type="entry name" value="PROKAR_LIPOPROTEIN"/>
    <property type="match status" value="1"/>
</dbReference>
<organism evidence="2 3">
    <name type="scientific">Candidatus Onthomorpha intestinigallinarum</name>
    <dbReference type="NCBI Taxonomy" id="2840880"/>
    <lineage>
        <taxon>Bacteria</taxon>
        <taxon>Pseudomonadati</taxon>
        <taxon>Bacteroidota</taxon>
        <taxon>Bacteroidia</taxon>
        <taxon>Bacteroidales</taxon>
        <taxon>Candidatus Onthomorpha</taxon>
    </lineage>
</organism>
<evidence type="ECO:0000256" key="1">
    <source>
        <dbReference type="SAM" id="SignalP"/>
    </source>
</evidence>
<comment type="caution">
    <text evidence="2">The sequence shown here is derived from an EMBL/GenBank/DDBJ whole genome shotgun (WGS) entry which is preliminary data.</text>
</comment>
<accession>A0A9D1UGB3</accession>
<dbReference type="AlphaFoldDB" id="A0A9D1UGB3"/>
<reference evidence="2" key="2">
    <citation type="submission" date="2021-04" db="EMBL/GenBank/DDBJ databases">
        <authorList>
            <person name="Gilroy R."/>
        </authorList>
    </citation>
    <scope>NUCLEOTIDE SEQUENCE</scope>
    <source>
        <strain evidence="2">Gambia16-930</strain>
    </source>
</reference>
<reference evidence="2" key="1">
    <citation type="journal article" date="2021" name="PeerJ">
        <title>Extensive microbial diversity within the chicken gut microbiome revealed by metagenomics and culture.</title>
        <authorList>
            <person name="Gilroy R."/>
            <person name="Ravi A."/>
            <person name="Getino M."/>
            <person name="Pursley I."/>
            <person name="Horton D.L."/>
            <person name="Alikhan N.F."/>
            <person name="Baker D."/>
            <person name="Gharbi K."/>
            <person name="Hall N."/>
            <person name="Watson M."/>
            <person name="Adriaenssens E.M."/>
            <person name="Foster-Nyarko E."/>
            <person name="Jarju S."/>
            <person name="Secka A."/>
            <person name="Antonio M."/>
            <person name="Oren A."/>
            <person name="Chaudhuri R.R."/>
            <person name="La Ragione R."/>
            <person name="Hildebrand F."/>
            <person name="Pallen M.J."/>
        </authorList>
    </citation>
    <scope>NUCLEOTIDE SEQUENCE</scope>
    <source>
        <strain evidence="2">Gambia16-930</strain>
    </source>
</reference>